<dbReference type="EMBL" id="BGPR01000721">
    <property type="protein sequence ID" value="GBM32968.1"/>
    <property type="molecule type" value="Genomic_DNA"/>
</dbReference>
<accession>A0A4Y2EXM3</accession>
<protein>
    <submittedName>
        <fullName evidence="1">Uncharacterized protein</fullName>
    </submittedName>
</protein>
<organism evidence="1 2">
    <name type="scientific">Araneus ventricosus</name>
    <name type="common">Orbweaver spider</name>
    <name type="synonym">Epeira ventricosa</name>
    <dbReference type="NCBI Taxonomy" id="182803"/>
    <lineage>
        <taxon>Eukaryota</taxon>
        <taxon>Metazoa</taxon>
        <taxon>Ecdysozoa</taxon>
        <taxon>Arthropoda</taxon>
        <taxon>Chelicerata</taxon>
        <taxon>Arachnida</taxon>
        <taxon>Araneae</taxon>
        <taxon>Araneomorphae</taxon>
        <taxon>Entelegynae</taxon>
        <taxon>Araneoidea</taxon>
        <taxon>Araneidae</taxon>
        <taxon>Araneus</taxon>
    </lineage>
</organism>
<name>A0A4Y2EXM3_ARAVE</name>
<evidence type="ECO:0000313" key="2">
    <source>
        <dbReference type="Proteomes" id="UP000499080"/>
    </source>
</evidence>
<dbReference type="AlphaFoldDB" id="A0A4Y2EXM3"/>
<comment type="caution">
    <text evidence="1">The sequence shown here is derived from an EMBL/GenBank/DDBJ whole genome shotgun (WGS) entry which is preliminary data.</text>
</comment>
<gene>
    <name evidence="1" type="ORF">AVEN_268882_1</name>
</gene>
<sequence>MANPLNEPFAFEFLRNFREDHFPTDMEMLRDINVYMNGLVDAKRLFGKTVRDEFSKFLDYMVNVIKKFSNRVDISRSELESVRELNTDSEISILEDKIKDLEKRKA</sequence>
<keyword evidence="2" id="KW-1185">Reference proteome</keyword>
<evidence type="ECO:0000313" key="1">
    <source>
        <dbReference type="EMBL" id="GBM32968.1"/>
    </source>
</evidence>
<reference evidence="1 2" key="1">
    <citation type="journal article" date="2019" name="Sci. Rep.">
        <title>Orb-weaving spider Araneus ventricosus genome elucidates the spidroin gene catalogue.</title>
        <authorList>
            <person name="Kono N."/>
            <person name="Nakamura H."/>
            <person name="Ohtoshi R."/>
            <person name="Moran D.A.P."/>
            <person name="Shinohara A."/>
            <person name="Yoshida Y."/>
            <person name="Fujiwara M."/>
            <person name="Mori M."/>
            <person name="Tomita M."/>
            <person name="Arakawa K."/>
        </authorList>
    </citation>
    <scope>NUCLEOTIDE SEQUENCE [LARGE SCALE GENOMIC DNA]</scope>
</reference>
<dbReference type="Proteomes" id="UP000499080">
    <property type="component" value="Unassembled WGS sequence"/>
</dbReference>
<proteinExistence type="predicted"/>